<dbReference type="PRINTS" id="PR00080">
    <property type="entry name" value="SDRFAMILY"/>
</dbReference>
<evidence type="ECO:0000256" key="1">
    <source>
        <dbReference type="ARBA" id="ARBA00006484"/>
    </source>
</evidence>
<dbReference type="PRINTS" id="PR00081">
    <property type="entry name" value="GDHRDH"/>
</dbReference>
<name>A0ABN7IA72_9BURK</name>
<dbReference type="GO" id="GO:0004316">
    <property type="term" value="F:3-oxoacyl-[acyl-carrier-protein] reductase (NADPH) activity"/>
    <property type="evidence" value="ECO:0007669"/>
    <property type="project" value="UniProtKB-EC"/>
</dbReference>
<dbReference type="Proteomes" id="UP000656319">
    <property type="component" value="Unassembled WGS sequence"/>
</dbReference>
<keyword evidence="5" id="KW-1185">Reference proteome</keyword>
<dbReference type="EC" id="1.1.1.100" evidence="4"/>
<feature type="domain" description="Ketoreductase" evidence="3">
    <location>
        <begin position="8"/>
        <end position="185"/>
    </location>
</feature>
<dbReference type="SMART" id="SM00822">
    <property type="entry name" value="PKS_KR"/>
    <property type="match status" value="1"/>
</dbReference>
<dbReference type="PROSITE" id="PS00061">
    <property type="entry name" value="ADH_SHORT"/>
    <property type="match status" value="1"/>
</dbReference>
<comment type="similarity">
    <text evidence="1 2">Belongs to the short-chain dehydrogenases/reductases (SDR) family.</text>
</comment>
<keyword evidence="4" id="KW-0560">Oxidoreductase</keyword>
<comment type="caution">
    <text evidence="4">The sequence shown here is derived from an EMBL/GenBank/DDBJ whole genome shotgun (WGS) entry which is preliminary data.</text>
</comment>
<dbReference type="InterPro" id="IPR036291">
    <property type="entry name" value="NAD(P)-bd_dom_sf"/>
</dbReference>
<dbReference type="InterPro" id="IPR020904">
    <property type="entry name" value="Sc_DH/Rdtase_CS"/>
</dbReference>
<dbReference type="Pfam" id="PF00106">
    <property type="entry name" value="adh_short"/>
    <property type="match status" value="1"/>
</dbReference>
<evidence type="ECO:0000313" key="4">
    <source>
        <dbReference type="EMBL" id="CAD6554918.1"/>
    </source>
</evidence>
<evidence type="ECO:0000259" key="3">
    <source>
        <dbReference type="SMART" id="SM00822"/>
    </source>
</evidence>
<evidence type="ECO:0000256" key="2">
    <source>
        <dbReference type="RuleBase" id="RU000363"/>
    </source>
</evidence>
<sequence>MENGLNGKVVAVTGGFGSLGLTTAQLLAERGARVALIGRGAAPAAVALPAALAGALCVGGVDLADAQAAQAACGTVHEKLGGLDALVNVAGAFRWETIGDGDPRTWDLMFDLNVKTALNTSKAALPHLVKSGAGRVVNIGAGAGLKAGLGMGAYSASKAGVARLTEALAEELKDKGVTVNAILPSIIDTPQNRADMPDADFTRWVQPREIATVIAFLLGADAQAITGALIPVNGRV</sequence>
<evidence type="ECO:0000313" key="5">
    <source>
        <dbReference type="Proteomes" id="UP000656319"/>
    </source>
</evidence>
<dbReference type="InterPro" id="IPR002347">
    <property type="entry name" value="SDR_fam"/>
</dbReference>
<dbReference type="Gene3D" id="3.40.50.720">
    <property type="entry name" value="NAD(P)-binding Rossmann-like Domain"/>
    <property type="match status" value="1"/>
</dbReference>
<organism evidence="4 5">
    <name type="scientific">Paraburkholderia hiiakae</name>
    <dbReference type="NCBI Taxonomy" id="1081782"/>
    <lineage>
        <taxon>Bacteria</taxon>
        <taxon>Pseudomonadati</taxon>
        <taxon>Pseudomonadota</taxon>
        <taxon>Betaproteobacteria</taxon>
        <taxon>Burkholderiales</taxon>
        <taxon>Burkholderiaceae</taxon>
        <taxon>Paraburkholderia</taxon>
    </lineage>
</organism>
<reference evidence="4 5" key="1">
    <citation type="submission" date="2020-10" db="EMBL/GenBank/DDBJ databases">
        <authorList>
            <person name="Peeters C."/>
        </authorList>
    </citation>
    <scope>NUCLEOTIDE SEQUENCE [LARGE SCALE GENOMIC DNA]</scope>
    <source>
        <strain evidence="4 5">LMG 27952</strain>
    </source>
</reference>
<accession>A0ABN7IA72</accession>
<gene>
    <name evidence="4" type="primary">fabG_18</name>
    <name evidence="4" type="ORF">LMG27952_05710</name>
</gene>
<dbReference type="InterPro" id="IPR057326">
    <property type="entry name" value="KR_dom"/>
</dbReference>
<dbReference type="RefSeq" id="WP_201699239.1">
    <property type="nucleotide sequence ID" value="NZ_CAJHCQ010000018.1"/>
</dbReference>
<protein>
    <submittedName>
        <fullName evidence="4">3-oxoacyl-[acyl-carrier-protein] reductase FabG</fullName>
        <ecNumber evidence="4">1.1.1.100</ecNumber>
    </submittedName>
</protein>
<dbReference type="PANTHER" id="PTHR42760:SF135">
    <property type="entry name" value="BLL7886 PROTEIN"/>
    <property type="match status" value="1"/>
</dbReference>
<dbReference type="PANTHER" id="PTHR42760">
    <property type="entry name" value="SHORT-CHAIN DEHYDROGENASES/REDUCTASES FAMILY MEMBER"/>
    <property type="match status" value="1"/>
</dbReference>
<dbReference type="EMBL" id="CAJHCQ010000018">
    <property type="protein sequence ID" value="CAD6554918.1"/>
    <property type="molecule type" value="Genomic_DNA"/>
</dbReference>
<dbReference type="SUPFAM" id="SSF51735">
    <property type="entry name" value="NAD(P)-binding Rossmann-fold domains"/>
    <property type="match status" value="1"/>
</dbReference>
<proteinExistence type="inferred from homology"/>